<comment type="caution">
    <text evidence="1">The sequence shown here is derived from an EMBL/GenBank/DDBJ whole genome shotgun (WGS) entry which is preliminary data.</text>
</comment>
<evidence type="ECO:0000313" key="2">
    <source>
        <dbReference type="Proteomes" id="UP000259610"/>
    </source>
</evidence>
<organism evidence="1 2">
    <name type="scientific">Hyphomonas adhaerens</name>
    <dbReference type="NCBI Taxonomy" id="81029"/>
    <lineage>
        <taxon>Bacteria</taxon>
        <taxon>Pseudomonadati</taxon>
        <taxon>Pseudomonadota</taxon>
        <taxon>Alphaproteobacteria</taxon>
        <taxon>Hyphomonadales</taxon>
        <taxon>Hyphomonadaceae</taxon>
        <taxon>Hyphomonas</taxon>
    </lineage>
</organism>
<dbReference type="RefSeq" id="WP_272987970.1">
    <property type="nucleotide sequence ID" value="NZ_CALCOC010000269.1"/>
</dbReference>
<dbReference type="AlphaFoldDB" id="A0A3B9GX30"/>
<sequence>MSAKAYATSVPTVALASIDFLPGQPVDASFRQIRVAGPAGPNGPSAYDVAVSQGFAGTEAEWLATLVGPPGEVTTIDGGFF</sequence>
<dbReference type="Proteomes" id="UP000259610">
    <property type="component" value="Unassembled WGS sequence"/>
</dbReference>
<dbReference type="EMBL" id="DMAN01000166">
    <property type="protein sequence ID" value="HAE27015.1"/>
    <property type="molecule type" value="Genomic_DNA"/>
</dbReference>
<proteinExistence type="predicted"/>
<protein>
    <submittedName>
        <fullName evidence="1">Uncharacterized protein</fullName>
    </submittedName>
</protein>
<evidence type="ECO:0000313" key="1">
    <source>
        <dbReference type="EMBL" id="HAE27015.1"/>
    </source>
</evidence>
<accession>A0A3B9GX30</accession>
<gene>
    <name evidence="1" type="ORF">DCG58_07640</name>
</gene>
<reference evidence="1 2" key="1">
    <citation type="journal article" date="2018" name="Nat. Biotechnol.">
        <title>A standardized bacterial taxonomy based on genome phylogeny substantially revises the tree of life.</title>
        <authorList>
            <person name="Parks D.H."/>
            <person name="Chuvochina M."/>
            <person name="Waite D.W."/>
            <person name="Rinke C."/>
            <person name="Skarshewski A."/>
            <person name="Chaumeil P.A."/>
            <person name="Hugenholtz P."/>
        </authorList>
    </citation>
    <scope>NUCLEOTIDE SEQUENCE [LARGE SCALE GENOMIC DNA]</scope>
    <source>
        <strain evidence="1">UBA8733</strain>
    </source>
</reference>
<name>A0A3B9GX30_9PROT</name>